<evidence type="ECO:0000313" key="1">
    <source>
        <dbReference type="EMBL" id="CAH1110229.1"/>
    </source>
</evidence>
<protein>
    <submittedName>
        <fullName evidence="1">Uncharacterized protein</fullName>
    </submittedName>
</protein>
<organism evidence="1 2">
    <name type="scientific">Psylliodes chrysocephalus</name>
    <dbReference type="NCBI Taxonomy" id="3402493"/>
    <lineage>
        <taxon>Eukaryota</taxon>
        <taxon>Metazoa</taxon>
        <taxon>Ecdysozoa</taxon>
        <taxon>Arthropoda</taxon>
        <taxon>Hexapoda</taxon>
        <taxon>Insecta</taxon>
        <taxon>Pterygota</taxon>
        <taxon>Neoptera</taxon>
        <taxon>Endopterygota</taxon>
        <taxon>Coleoptera</taxon>
        <taxon>Polyphaga</taxon>
        <taxon>Cucujiformia</taxon>
        <taxon>Chrysomeloidea</taxon>
        <taxon>Chrysomelidae</taxon>
        <taxon>Galerucinae</taxon>
        <taxon>Alticini</taxon>
        <taxon>Psylliodes</taxon>
    </lineage>
</organism>
<accession>A0A9P0D492</accession>
<dbReference type="EMBL" id="OV651816">
    <property type="protein sequence ID" value="CAH1110229.1"/>
    <property type="molecule type" value="Genomic_DNA"/>
</dbReference>
<gene>
    <name evidence="1" type="ORF">PSYICH_LOCUS10581</name>
</gene>
<reference evidence="1" key="1">
    <citation type="submission" date="2022-01" db="EMBL/GenBank/DDBJ databases">
        <authorList>
            <person name="King R."/>
        </authorList>
    </citation>
    <scope>NUCLEOTIDE SEQUENCE</scope>
</reference>
<dbReference type="Proteomes" id="UP001153636">
    <property type="component" value="Chromosome 4"/>
</dbReference>
<dbReference type="OrthoDB" id="6760986at2759"/>
<keyword evidence="2" id="KW-1185">Reference proteome</keyword>
<name>A0A9P0D492_9CUCU</name>
<evidence type="ECO:0000313" key="2">
    <source>
        <dbReference type="Proteomes" id="UP001153636"/>
    </source>
</evidence>
<proteinExistence type="predicted"/>
<dbReference type="AlphaFoldDB" id="A0A9P0D492"/>
<sequence length="295" mass="34581">MGMSFLHNISDAVENFCSIDFSTSEQHVELRSFRINRDNKEVKKLIDWFSQHSPFPAMKELISINIGVIGDESINCHISQEFDTKDVLRIIDLEFHSIKFAIMNTGIRIENELVPVKPFLIFKRMCIPKKFDKELEQYLSYEFTQFPLSLFNEGYMRKSVKFSFYEAFQEYATDVDFKNLIHIIDGGYLLHRVVWNRRDSFTSICTSYVSFVQSHYGTNANVIFDGYPDVEDQGTKYMERSRRSRLHASSEMLFDEAMIPTVSQEQFLTALSEDEDDDILRLILSIRKETDELKN</sequence>